<dbReference type="EMBL" id="KN714789">
    <property type="protein sequence ID" value="KUI61865.1"/>
    <property type="molecule type" value="Genomic_DNA"/>
</dbReference>
<feature type="transmembrane region" description="Helical" evidence="9">
    <location>
        <begin position="354"/>
        <end position="375"/>
    </location>
</feature>
<name>A0A194VCZ0_CYTMA</name>
<evidence type="ECO:0000256" key="6">
    <source>
        <dbReference type="ARBA" id="ARBA00023065"/>
    </source>
</evidence>
<evidence type="ECO:0000256" key="5">
    <source>
        <dbReference type="ARBA" id="ARBA00022989"/>
    </source>
</evidence>
<keyword evidence="7 9" id="KW-0472">Membrane</keyword>
<keyword evidence="6" id="KW-0406">Ion transport</keyword>
<evidence type="ECO:0000313" key="10">
    <source>
        <dbReference type="EMBL" id="KUI61865.1"/>
    </source>
</evidence>
<keyword evidence="4 9" id="KW-0812">Transmembrane</keyword>
<dbReference type="PANTHER" id="PTHR33281">
    <property type="entry name" value="UPF0187 PROTEIN YNEE"/>
    <property type="match status" value="1"/>
</dbReference>
<sequence length="484" mass="54187">MAEGGDYHPPSTTAGDHTHGDSGVAQHPRPSLEHPPLEQVESILRSRANTPNPFSRHHSSLDLDDYFTGPRDILKHSKWPMFMQMHGSILPKMVVPLLILGGWATCITCISEFTRVQLGVSSTLLTITGFVVSLGLSFRNSSAYERYMEGRKYWAQLIMASNCLGRCFWIHAKDRPDRREEDMLAKLTAMNLVVAFAVSLKHKLRFEPYTNYEDLTNLVGHLDTLALHATYETPPTALPRQHSKLKATGEYLGVSFATSNPRKAIKRAVRPLGNLPLEIIGYIASFVDEIIENGQLAIPMQQTLAYNNLANLNDVLTGTERVLTTPLPIAYSIAISQITWVYVFLLPFQLYINLGWITIPATVAAGYIILGLLFIGREVENPFGQDVNDLPMELYCAQIASELDVIASKKRQKNSEWIETLDNKVLWPLSQSGWNVWMQRGESKLREGLKAKTELGYEDRQPESKAGTEKMEARSEATTAVDCV</sequence>
<feature type="transmembrane region" description="Helical" evidence="9">
    <location>
        <begin position="329"/>
        <end position="348"/>
    </location>
</feature>
<keyword evidence="2" id="KW-0813">Transport</keyword>
<dbReference type="STRING" id="694573.A0A194VCZ0"/>
<keyword evidence="11" id="KW-1185">Reference proteome</keyword>
<feature type="region of interest" description="Disordered" evidence="8">
    <location>
        <begin position="1"/>
        <end position="35"/>
    </location>
</feature>
<evidence type="ECO:0000313" key="11">
    <source>
        <dbReference type="Proteomes" id="UP000078576"/>
    </source>
</evidence>
<evidence type="ECO:0000256" key="4">
    <source>
        <dbReference type="ARBA" id="ARBA00022692"/>
    </source>
</evidence>
<evidence type="ECO:0000256" key="2">
    <source>
        <dbReference type="ARBA" id="ARBA00022448"/>
    </source>
</evidence>
<dbReference type="OrthoDB" id="1368at2759"/>
<feature type="compositionally biased region" description="Basic and acidic residues" evidence="8">
    <location>
        <begin position="456"/>
        <end position="475"/>
    </location>
</feature>
<reference evidence="11" key="1">
    <citation type="submission" date="2014-12" db="EMBL/GenBank/DDBJ databases">
        <title>Genome Sequence of Valsa Canker Pathogens Uncovers a Specific Adaption of Colonization on Woody Bark.</title>
        <authorList>
            <person name="Yin Z."/>
            <person name="Liu H."/>
            <person name="Gao X."/>
            <person name="Li Z."/>
            <person name="Song N."/>
            <person name="Ke X."/>
            <person name="Dai Q."/>
            <person name="Wu Y."/>
            <person name="Sun Y."/>
            <person name="Xu J.-R."/>
            <person name="Kang Z.K."/>
            <person name="Wang L."/>
            <person name="Huang L."/>
        </authorList>
    </citation>
    <scope>NUCLEOTIDE SEQUENCE [LARGE SCALE GENOMIC DNA]</scope>
    <source>
        <strain evidence="11">SXYL134</strain>
    </source>
</reference>
<dbReference type="Proteomes" id="UP000078576">
    <property type="component" value="Unassembled WGS sequence"/>
</dbReference>
<dbReference type="GO" id="GO:0005886">
    <property type="term" value="C:plasma membrane"/>
    <property type="evidence" value="ECO:0007669"/>
    <property type="project" value="UniProtKB-SubCell"/>
</dbReference>
<evidence type="ECO:0000256" key="3">
    <source>
        <dbReference type="ARBA" id="ARBA00022475"/>
    </source>
</evidence>
<proteinExistence type="predicted"/>
<feature type="transmembrane region" description="Helical" evidence="9">
    <location>
        <begin position="153"/>
        <end position="171"/>
    </location>
</feature>
<keyword evidence="3" id="KW-1003">Cell membrane</keyword>
<feature type="region of interest" description="Disordered" evidence="8">
    <location>
        <begin position="456"/>
        <end position="484"/>
    </location>
</feature>
<feature type="transmembrane region" description="Helical" evidence="9">
    <location>
        <begin position="119"/>
        <end position="141"/>
    </location>
</feature>
<comment type="subcellular location">
    <subcellularLocation>
        <location evidence="1">Cell membrane</location>
        <topology evidence="1">Multi-pass membrane protein</topology>
    </subcellularLocation>
</comment>
<evidence type="ECO:0000256" key="8">
    <source>
        <dbReference type="SAM" id="MobiDB-lite"/>
    </source>
</evidence>
<dbReference type="PANTHER" id="PTHR33281:SF19">
    <property type="entry name" value="VOLTAGE-DEPENDENT ANION CHANNEL-FORMING PROTEIN YNEE"/>
    <property type="match status" value="1"/>
</dbReference>
<dbReference type="AlphaFoldDB" id="A0A194VCZ0"/>
<keyword evidence="5 9" id="KW-1133">Transmembrane helix</keyword>
<evidence type="ECO:0000256" key="7">
    <source>
        <dbReference type="ARBA" id="ARBA00023136"/>
    </source>
</evidence>
<feature type="transmembrane region" description="Helical" evidence="9">
    <location>
        <begin position="93"/>
        <end position="113"/>
    </location>
</feature>
<dbReference type="GO" id="GO:0005254">
    <property type="term" value="F:chloride channel activity"/>
    <property type="evidence" value="ECO:0007669"/>
    <property type="project" value="InterPro"/>
</dbReference>
<accession>A0A194VCZ0</accession>
<gene>
    <name evidence="10" type="ORF">VP1G_08999</name>
</gene>
<evidence type="ECO:0000256" key="9">
    <source>
        <dbReference type="SAM" id="Phobius"/>
    </source>
</evidence>
<protein>
    <submittedName>
        <fullName evidence="10">Uncharacterized protein</fullName>
    </submittedName>
</protein>
<organism evidence="10 11">
    <name type="scientific">Cytospora mali</name>
    <name type="common">Apple Valsa canker fungus</name>
    <name type="synonym">Valsa mali</name>
    <dbReference type="NCBI Taxonomy" id="578113"/>
    <lineage>
        <taxon>Eukaryota</taxon>
        <taxon>Fungi</taxon>
        <taxon>Dikarya</taxon>
        <taxon>Ascomycota</taxon>
        <taxon>Pezizomycotina</taxon>
        <taxon>Sordariomycetes</taxon>
        <taxon>Sordariomycetidae</taxon>
        <taxon>Diaporthales</taxon>
        <taxon>Cytosporaceae</taxon>
        <taxon>Cytospora</taxon>
    </lineage>
</organism>
<dbReference type="InterPro" id="IPR044669">
    <property type="entry name" value="YneE/VCCN1/2-like"/>
</dbReference>
<dbReference type="Pfam" id="PF25539">
    <property type="entry name" value="Bestrophin_2"/>
    <property type="match status" value="1"/>
</dbReference>
<evidence type="ECO:0000256" key="1">
    <source>
        <dbReference type="ARBA" id="ARBA00004651"/>
    </source>
</evidence>